<dbReference type="EMBL" id="JAERMS010000013">
    <property type="protein sequence ID" value="MBO1363287.1"/>
    <property type="molecule type" value="Genomic_DNA"/>
</dbReference>
<sequence length="193" mass="23015">MYIAQELRKKSIAEYLLYMWQVEDIIRAYDCYMPAIRKQYIEQFDYSDEQKEEMADWYGNLVRMMNEEGKREYGHLNINEILLKDLLDLHVRLLQSSKFPFYSAAYYKVLPFIVELRAKNRKGRAEEENVTSENESELETCFDALYCVMMLKLQKKEITSDTAHAVREITTFIGLLSDYYIKDRDEGLNFGEE</sequence>
<accession>A0ABS3M533</accession>
<dbReference type="Proteomes" id="UP000664265">
    <property type="component" value="Unassembled WGS sequence"/>
</dbReference>
<proteinExistence type="predicted"/>
<organism evidence="1 2">
    <name type="scientific">Prevotella illustrans</name>
    <dbReference type="NCBI Taxonomy" id="2800387"/>
    <lineage>
        <taxon>Bacteria</taxon>
        <taxon>Pseudomonadati</taxon>
        <taxon>Bacteroidota</taxon>
        <taxon>Bacteroidia</taxon>
        <taxon>Bacteroidales</taxon>
        <taxon>Prevotellaceae</taxon>
        <taxon>Prevotella</taxon>
    </lineage>
</organism>
<dbReference type="RefSeq" id="WP_107580932.1">
    <property type="nucleotide sequence ID" value="NZ_JAERMS010000013.1"/>
</dbReference>
<name>A0ABS3M533_9BACT</name>
<gene>
    <name evidence="1" type="ORF">JHU38_05795</name>
</gene>
<keyword evidence="2" id="KW-1185">Reference proteome</keyword>
<protein>
    <submittedName>
        <fullName evidence="1">DUF4924 family protein</fullName>
    </submittedName>
</protein>
<reference evidence="1 2" key="1">
    <citation type="submission" date="2021-01" db="EMBL/GenBank/DDBJ databases">
        <title>Prevotella A2931 sp. nov.</title>
        <authorList>
            <person name="Buhl M."/>
            <person name="Oberhettinger P."/>
        </authorList>
    </citation>
    <scope>NUCLEOTIDE SEQUENCE [LARGE SCALE GENOMIC DNA]</scope>
    <source>
        <strain evidence="1 2">A2931</strain>
    </source>
</reference>
<dbReference type="Pfam" id="PF16271">
    <property type="entry name" value="DUF4924"/>
    <property type="match status" value="1"/>
</dbReference>
<evidence type="ECO:0000313" key="2">
    <source>
        <dbReference type="Proteomes" id="UP000664265"/>
    </source>
</evidence>
<evidence type="ECO:0000313" key="1">
    <source>
        <dbReference type="EMBL" id="MBO1363287.1"/>
    </source>
</evidence>
<comment type="caution">
    <text evidence="1">The sequence shown here is derived from an EMBL/GenBank/DDBJ whole genome shotgun (WGS) entry which is preliminary data.</text>
</comment>
<dbReference type="InterPro" id="IPR032574">
    <property type="entry name" value="DUF4924"/>
</dbReference>